<name>A0ABY7VHY3_9GAMM</name>
<evidence type="ECO:0000256" key="1">
    <source>
        <dbReference type="SAM" id="SignalP"/>
    </source>
</evidence>
<dbReference type="Gene3D" id="3.40.30.10">
    <property type="entry name" value="Glutaredoxin"/>
    <property type="match status" value="1"/>
</dbReference>
<organism evidence="2 3">
    <name type="scientific">Thalassomonas haliotis</name>
    <dbReference type="NCBI Taxonomy" id="485448"/>
    <lineage>
        <taxon>Bacteria</taxon>
        <taxon>Pseudomonadati</taxon>
        <taxon>Pseudomonadota</taxon>
        <taxon>Gammaproteobacteria</taxon>
        <taxon>Alteromonadales</taxon>
        <taxon>Colwelliaceae</taxon>
        <taxon>Thalassomonas</taxon>
    </lineage>
</organism>
<keyword evidence="3" id="KW-1185">Reference proteome</keyword>
<dbReference type="EMBL" id="CP059693">
    <property type="protein sequence ID" value="WDE13110.1"/>
    <property type="molecule type" value="Genomic_DNA"/>
</dbReference>
<proteinExistence type="predicted"/>
<gene>
    <name evidence="2" type="ORF">H3N35_06600</name>
</gene>
<dbReference type="Proteomes" id="UP001215231">
    <property type="component" value="Chromosome"/>
</dbReference>
<evidence type="ECO:0000313" key="2">
    <source>
        <dbReference type="EMBL" id="WDE13110.1"/>
    </source>
</evidence>
<feature type="signal peptide" evidence="1">
    <location>
        <begin position="1"/>
        <end position="22"/>
    </location>
</feature>
<dbReference type="InterPro" id="IPR036249">
    <property type="entry name" value="Thioredoxin-like_sf"/>
</dbReference>
<accession>A0ABY7VHY3</accession>
<dbReference type="SUPFAM" id="SSF52833">
    <property type="entry name" value="Thioredoxin-like"/>
    <property type="match status" value="1"/>
</dbReference>
<protein>
    <recommendedName>
        <fullName evidence="4">Thioredoxin-like fold domain-containing protein</fullName>
    </recommendedName>
</protein>
<evidence type="ECO:0000313" key="3">
    <source>
        <dbReference type="Proteomes" id="UP001215231"/>
    </source>
</evidence>
<evidence type="ECO:0008006" key="4">
    <source>
        <dbReference type="Google" id="ProtNLM"/>
    </source>
</evidence>
<reference evidence="2 3" key="1">
    <citation type="journal article" date="2022" name="Mar. Drugs">
        <title>Bioassay-Guided Fractionation Leads to the Detection of Cholic Acid Generated by the Rare Thalassomonas sp.</title>
        <authorList>
            <person name="Pheiffer F."/>
            <person name="Schneider Y.K."/>
            <person name="Hansen E.H."/>
            <person name="Andersen J.H."/>
            <person name="Isaksson J."/>
            <person name="Busche T."/>
            <person name="R C."/>
            <person name="Kalinowski J."/>
            <person name="Zyl L.V."/>
            <person name="Trindade M."/>
        </authorList>
    </citation>
    <scope>NUCLEOTIDE SEQUENCE [LARGE SCALE GENOMIC DNA]</scope>
    <source>
        <strain evidence="2 3">A5K-61T</strain>
    </source>
</reference>
<feature type="chain" id="PRO_5046251271" description="Thioredoxin-like fold domain-containing protein" evidence="1">
    <location>
        <begin position="23"/>
        <end position="297"/>
    </location>
</feature>
<sequence>MSQVKRLLLCCCLFLLAPLVLSVEIADSRLIPSPQTHGAFLLEKWQPDAPSIIAFKDPYCPYCIKALKKLDRLKGYNVFMFWSPILGEASKAKVDEILNCQSPVSLAVFAAVVNRKKVDCDRPAGAKAGGDLKYLNEQIVAHYDPRSVPSYYFGGQKVSISALDKFKRQLSSAVKPVQLNWQRYQSLKLPQQHHSGLANVIVFAPKHLQQQTAFTDALKADYRYNWFVADLSCAGKACQSSKQARLSAELRLLLAADGREQTTFAINGMVLQPERYQRFISGEIIDLALLSPANVGN</sequence>
<dbReference type="RefSeq" id="WP_274053452.1">
    <property type="nucleotide sequence ID" value="NZ_CP059693.1"/>
</dbReference>
<keyword evidence="1" id="KW-0732">Signal</keyword>